<dbReference type="NCBIfam" id="NF033634">
    <property type="entry name" value="SLATT_1"/>
    <property type="match status" value="1"/>
</dbReference>
<organism evidence="4 5">
    <name type="scientific">Streptomyces ferrugineus</name>
    <dbReference type="NCBI Taxonomy" id="1413221"/>
    <lineage>
        <taxon>Bacteria</taxon>
        <taxon>Bacillati</taxon>
        <taxon>Actinomycetota</taxon>
        <taxon>Actinomycetes</taxon>
        <taxon>Kitasatosporales</taxon>
        <taxon>Streptomycetaceae</taxon>
        <taxon>Streptomyces</taxon>
    </lineage>
</organism>
<dbReference type="Pfam" id="PF18184">
    <property type="entry name" value="SLATT_3"/>
    <property type="match status" value="1"/>
</dbReference>
<evidence type="ECO:0000313" key="4">
    <source>
        <dbReference type="EMBL" id="QOV33512.1"/>
    </source>
</evidence>
<name>A0A7M2SB55_9ACTN</name>
<protein>
    <submittedName>
        <fullName evidence="4">DUF4231 domain-containing protein</fullName>
    </submittedName>
</protein>
<feature type="transmembrane region" description="Helical" evidence="1">
    <location>
        <begin position="199"/>
        <end position="219"/>
    </location>
</feature>
<dbReference type="RefSeq" id="WP_194038388.1">
    <property type="nucleotide sequence ID" value="NZ_CP063373.1"/>
</dbReference>
<dbReference type="AlphaFoldDB" id="A0A7M2SB55"/>
<feature type="domain" description="SMODS and SLOG-associating 2TM effector" evidence="3">
    <location>
        <begin position="17"/>
        <end position="173"/>
    </location>
</feature>
<dbReference type="InterPro" id="IPR040884">
    <property type="entry name" value="SLATT_1"/>
</dbReference>
<keyword evidence="1" id="KW-1133">Transmembrane helix</keyword>
<dbReference type="InterPro" id="IPR041116">
    <property type="entry name" value="SLATT_3"/>
</dbReference>
<keyword evidence="1" id="KW-0472">Membrane</keyword>
<dbReference type="NCBIfam" id="NF033610">
    <property type="entry name" value="SLATT_3"/>
    <property type="match status" value="1"/>
</dbReference>
<dbReference type="Proteomes" id="UP000594205">
    <property type="component" value="Chromosome"/>
</dbReference>
<keyword evidence="5" id="KW-1185">Reference proteome</keyword>
<accession>A0A7M2SB55</accession>
<evidence type="ECO:0000313" key="5">
    <source>
        <dbReference type="Proteomes" id="UP000594205"/>
    </source>
</evidence>
<evidence type="ECO:0000259" key="2">
    <source>
        <dbReference type="Pfam" id="PF18181"/>
    </source>
</evidence>
<feature type="transmembrane region" description="Helical" evidence="1">
    <location>
        <begin position="225"/>
        <end position="243"/>
    </location>
</feature>
<feature type="domain" description="SMODS and SLOG-associating 2TM effector" evidence="2">
    <location>
        <begin position="176"/>
        <end position="297"/>
    </location>
</feature>
<reference evidence="4 5" key="1">
    <citation type="submission" date="2020-10" db="EMBL/GenBank/DDBJ databases">
        <title>Streptomyces ferrugineus complate genome analysis.</title>
        <authorList>
            <person name="Anwar N."/>
        </authorList>
    </citation>
    <scope>NUCLEOTIDE SEQUENCE [LARGE SCALE GENOMIC DNA]</scope>
    <source>
        <strain evidence="4 5">CCTCC AA2014009</strain>
    </source>
</reference>
<gene>
    <name evidence="4" type="ORF">IM697_25250</name>
</gene>
<dbReference type="Pfam" id="PF18181">
    <property type="entry name" value="SLATT_1"/>
    <property type="match status" value="1"/>
</dbReference>
<dbReference type="KEGG" id="sfeu:IM697_25250"/>
<keyword evidence="1" id="KW-0812">Transmembrane</keyword>
<evidence type="ECO:0000259" key="3">
    <source>
        <dbReference type="Pfam" id="PF18184"/>
    </source>
</evidence>
<evidence type="ECO:0000256" key="1">
    <source>
        <dbReference type="SAM" id="Phobius"/>
    </source>
</evidence>
<feature type="transmembrane region" description="Helical" evidence="1">
    <location>
        <begin position="61"/>
        <end position="80"/>
    </location>
</feature>
<proteinExistence type="predicted"/>
<sequence length="303" mass="33525">MRGIPGPSTTVGESDLPPLFRASDHWAIARQSESFHAVRTQLALLLLAAACAMLAERINSRIPVAVAAVLYALSVALGLYSSRRRARVHWQVHRAAAETLKSLAWQYMVHGGPFRSEVRDPDALFVERMEERLRELRKVGWADPRDGPGAARGTGQITPAMRAVRSKPFEARRDIYLRDRMLEQLTWYRNRATQARHAAGRWAYVTAMLTALALIAAALRAMGGLSWDLTGLLSAAAAAGVAWQEVRRHRPLTHAHSLVEQDLEMLRVAMGTTVTENGWAEAVAEAERLMSPQHTDWLVGVGS</sequence>
<dbReference type="EMBL" id="CP063373">
    <property type="protein sequence ID" value="QOV33512.1"/>
    <property type="molecule type" value="Genomic_DNA"/>
</dbReference>